<protein>
    <submittedName>
        <fullName evidence="3">Acetylornithine deacetylase/succinyl-diaminopimelate desuccinylase-like protein</fullName>
    </submittedName>
</protein>
<evidence type="ECO:0000256" key="2">
    <source>
        <dbReference type="ARBA" id="ARBA00022801"/>
    </source>
</evidence>
<dbReference type="InterPro" id="IPR036264">
    <property type="entry name" value="Bact_exopeptidase_dim_dom"/>
</dbReference>
<name>A0A4R6Q0T8_9FIRM</name>
<dbReference type="PANTHER" id="PTHR43808:SF31">
    <property type="entry name" value="N-ACETYL-L-CITRULLINE DEACETYLASE"/>
    <property type="match status" value="1"/>
</dbReference>
<evidence type="ECO:0000256" key="1">
    <source>
        <dbReference type="ARBA" id="ARBA00022723"/>
    </source>
</evidence>
<keyword evidence="1" id="KW-0479">Metal-binding</keyword>
<comment type="caution">
    <text evidence="3">The sequence shown here is derived from an EMBL/GenBank/DDBJ whole genome shotgun (WGS) entry which is preliminary data.</text>
</comment>
<gene>
    <name evidence="3" type="ORF">EV211_1415</name>
</gene>
<keyword evidence="2" id="KW-0378">Hydrolase</keyword>
<dbReference type="InterPro" id="IPR050072">
    <property type="entry name" value="Peptidase_M20A"/>
</dbReference>
<evidence type="ECO:0000313" key="4">
    <source>
        <dbReference type="Proteomes" id="UP000295500"/>
    </source>
</evidence>
<dbReference type="SUPFAM" id="SSF55031">
    <property type="entry name" value="Bacterial exopeptidase dimerisation domain"/>
    <property type="match status" value="1"/>
</dbReference>
<keyword evidence="4" id="KW-1185">Reference proteome</keyword>
<dbReference type="GO" id="GO:0006526">
    <property type="term" value="P:L-arginine biosynthetic process"/>
    <property type="evidence" value="ECO:0007669"/>
    <property type="project" value="TreeGrafter"/>
</dbReference>
<dbReference type="GO" id="GO:0008777">
    <property type="term" value="F:acetylornithine deacetylase activity"/>
    <property type="evidence" value="ECO:0007669"/>
    <property type="project" value="TreeGrafter"/>
</dbReference>
<dbReference type="Proteomes" id="UP000295500">
    <property type="component" value="Unassembled WGS sequence"/>
</dbReference>
<dbReference type="EMBL" id="SNXO01000041">
    <property type="protein sequence ID" value="TDP49868.1"/>
    <property type="molecule type" value="Genomic_DNA"/>
</dbReference>
<dbReference type="AlphaFoldDB" id="A0A4R6Q0T8"/>
<dbReference type="PANTHER" id="PTHR43808">
    <property type="entry name" value="ACETYLORNITHINE DEACETYLASE"/>
    <property type="match status" value="1"/>
</dbReference>
<evidence type="ECO:0000313" key="3">
    <source>
        <dbReference type="EMBL" id="TDP49868.1"/>
    </source>
</evidence>
<accession>A0A4R6Q0T8</accession>
<sequence>MYGTVEALIELLSIPSVSGDKENCGKALDYMLEKGEAFGFTCKKAVDNRVGIIEIGEGEETVGILTHVDVADPGNRRLWQCDPFVPVVVNGNIIARGTLAGKGPAIAALFAMKDVWNTYYHRGKSYGKRIQMIIGTGLEHDLSDVRSYLMDHKAPDYGFAPDGVFPICNVSKGTMNILVSFPVKKDVGCISDIKAGNCNQVVPEKCMITLDDDRKFAAAGKAVDSAYPEQGVNAIFKMAAALDSIIGNDRLVLRDDVVFQVIRKLRYGFDEFYGQRAGMPRSKGSFKNEASGNNIYVPTRIYIFKDRLYVNMNVRYSNDTDEKDIIEALEKYFEDDDMRIDNIDSAPGIFVSRNAPFVKAFGDAYEHVTETRNDFTLAQGPSYAQLMDNIVVWGPVLPGREDNRRQPDESISVGELTLIESIYCKALHTMAFTEDSFK</sequence>
<dbReference type="Gene3D" id="3.40.630.10">
    <property type="entry name" value="Zn peptidases"/>
    <property type="match status" value="2"/>
</dbReference>
<reference evidence="3 4" key="1">
    <citation type="submission" date="2019-03" db="EMBL/GenBank/DDBJ databases">
        <title>Genomic Encyclopedia of Type Strains, Phase IV (KMG-IV): sequencing the most valuable type-strain genomes for metagenomic binning, comparative biology and taxonomic classification.</title>
        <authorList>
            <person name="Goeker M."/>
        </authorList>
    </citation>
    <scope>NUCLEOTIDE SEQUENCE [LARGE SCALE GENOMIC DNA]</scope>
    <source>
        <strain evidence="3 4">DSM 28287</strain>
    </source>
</reference>
<proteinExistence type="predicted"/>
<dbReference type="SUPFAM" id="SSF53187">
    <property type="entry name" value="Zn-dependent exopeptidases"/>
    <property type="match status" value="1"/>
</dbReference>
<organism evidence="3 4">
    <name type="scientific">Aminicella lysinilytica</name>
    <dbReference type="NCBI Taxonomy" id="433323"/>
    <lineage>
        <taxon>Bacteria</taxon>
        <taxon>Bacillati</taxon>
        <taxon>Bacillota</taxon>
        <taxon>Clostridia</taxon>
        <taxon>Peptostreptococcales</taxon>
        <taxon>Anaerovoracaceae</taxon>
        <taxon>Aminicella</taxon>
    </lineage>
</organism>